<keyword evidence="3" id="KW-0677">Repeat</keyword>
<proteinExistence type="inferred from homology"/>
<reference evidence="7" key="1">
    <citation type="submission" date="2023-03" db="EMBL/GenBank/DDBJ databases">
        <title>Amycolatopsis taiwanensis NBRC 103393.</title>
        <authorList>
            <person name="Ichikawa N."/>
            <person name="Sato H."/>
            <person name="Tonouchi N."/>
        </authorList>
    </citation>
    <scope>NUCLEOTIDE SEQUENCE</scope>
    <source>
        <strain evidence="7">NBRC 103393</strain>
    </source>
</reference>
<comment type="caution">
    <text evidence="7">The sequence shown here is derived from an EMBL/GenBank/DDBJ whole genome shotgun (WGS) entry which is preliminary data.</text>
</comment>
<feature type="binding site" evidence="5">
    <location>
        <position position="326"/>
    </location>
    <ligand>
        <name>Fe cation</name>
        <dbReference type="ChEBI" id="CHEBI:24875"/>
    </ligand>
</feature>
<dbReference type="NCBIfam" id="TIGR01263">
    <property type="entry name" value="4HPPD"/>
    <property type="match status" value="1"/>
</dbReference>
<dbReference type="InterPro" id="IPR041736">
    <property type="entry name" value="4OHPhenylPyrv_dOase_N"/>
</dbReference>
<keyword evidence="7" id="KW-0223">Dioxygenase</keyword>
<evidence type="ECO:0000313" key="7">
    <source>
        <dbReference type="EMBL" id="GLY70042.1"/>
    </source>
</evidence>
<dbReference type="PANTHER" id="PTHR11959:SF1">
    <property type="entry name" value="4-HYDROXYPHENYLPYRUVATE DIOXYGENASE"/>
    <property type="match status" value="1"/>
</dbReference>
<evidence type="ECO:0000259" key="6">
    <source>
        <dbReference type="PROSITE" id="PS51819"/>
    </source>
</evidence>
<dbReference type="Proteomes" id="UP001165136">
    <property type="component" value="Unassembled WGS sequence"/>
</dbReference>
<keyword evidence="8" id="KW-1185">Reference proteome</keyword>
<accession>A0A9W6VK28</accession>
<dbReference type="InterPro" id="IPR041735">
    <property type="entry name" value="4OHPhenylPyrv_dOase_C"/>
</dbReference>
<organism evidence="7 8">
    <name type="scientific">Amycolatopsis taiwanensis</name>
    <dbReference type="NCBI Taxonomy" id="342230"/>
    <lineage>
        <taxon>Bacteria</taxon>
        <taxon>Bacillati</taxon>
        <taxon>Actinomycetota</taxon>
        <taxon>Actinomycetes</taxon>
        <taxon>Pseudonocardiales</taxon>
        <taxon>Pseudonocardiaceae</taxon>
        <taxon>Amycolatopsis</taxon>
    </lineage>
</organism>
<keyword evidence="7" id="KW-0560">Oxidoreductase</keyword>
<feature type="binding site" evidence="5">
    <location>
        <position position="167"/>
    </location>
    <ligand>
        <name>Fe cation</name>
        <dbReference type="ChEBI" id="CHEBI:24875"/>
    </ligand>
</feature>
<dbReference type="CDD" id="cd08342">
    <property type="entry name" value="HPPD_N_like"/>
    <property type="match status" value="1"/>
</dbReference>
<dbReference type="Pfam" id="PF13669">
    <property type="entry name" value="Glyoxalase_4"/>
    <property type="match status" value="1"/>
</dbReference>
<dbReference type="RefSeq" id="WP_285489367.1">
    <property type="nucleotide sequence ID" value="NZ_BSTI01000020.1"/>
</dbReference>
<dbReference type="InterPro" id="IPR005956">
    <property type="entry name" value="4OHPhenylPyrv_dOase"/>
</dbReference>
<evidence type="ECO:0000256" key="2">
    <source>
        <dbReference type="ARBA" id="ARBA00022723"/>
    </source>
</evidence>
<dbReference type="GO" id="GO:0003868">
    <property type="term" value="F:4-hydroxyphenylpyruvate dioxygenase activity"/>
    <property type="evidence" value="ECO:0007669"/>
    <property type="project" value="InterPro"/>
</dbReference>
<comment type="cofactor">
    <cofactor evidence="5">
        <name>Fe cation</name>
        <dbReference type="ChEBI" id="CHEBI:24875"/>
    </cofactor>
    <text evidence="5">Binds 1 Fe cation per subunit.</text>
</comment>
<evidence type="ECO:0000256" key="5">
    <source>
        <dbReference type="PIRSR" id="PIRSR009283-1"/>
    </source>
</evidence>
<dbReference type="AlphaFoldDB" id="A0A9W6VK28"/>
<dbReference type="GO" id="GO:0046872">
    <property type="term" value="F:metal ion binding"/>
    <property type="evidence" value="ECO:0007669"/>
    <property type="project" value="UniProtKB-KW"/>
</dbReference>
<evidence type="ECO:0000313" key="8">
    <source>
        <dbReference type="Proteomes" id="UP001165136"/>
    </source>
</evidence>
<gene>
    <name evidence="7" type="ORF">Atai01_66610</name>
</gene>
<dbReference type="EMBL" id="BSTI01000020">
    <property type="protein sequence ID" value="GLY70042.1"/>
    <property type="molecule type" value="Genomic_DNA"/>
</dbReference>
<feature type="binding site" evidence="5">
    <location>
        <position position="247"/>
    </location>
    <ligand>
        <name>Fe cation</name>
        <dbReference type="ChEBI" id="CHEBI:24875"/>
    </ligand>
</feature>
<protein>
    <submittedName>
        <fullName evidence="7">4-hydroxyphenylpyruvate dioxygenase</fullName>
    </submittedName>
</protein>
<dbReference type="PIRSF" id="PIRSF009283">
    <property type="entry name" value="HPP_dOase"/>
    <property type="match status" value="1"/>
</dbReference>
<feature type="domain" description="VOC" evidence="6">
    <location>
        <begin position="10"/>
        <end position="137"/>
    </location>
</feature>
<dbReference type="SUPFAM" id="SSF54593">
    <property type="entry name" value="Glyoxalase/Bleomycin resistance protein/Dihydroxybiphenyl dioxygenase"/>
    <property type="match status" value="1"/>
</dbReference>
<dbReference type="InterPro" id="IPR037523">
    <property type="entry name" value="VOC_core"/>
</dbReference>
<keyword evidence="4 5" id="KW-0408">Iron</keyword>
<dbReference type="PANTHER" id="PTHR11959">
    <property type="entry name" value="4-HYDROXYPHENYLPYRUVATE DIOXYGENASE"/>
    <property type="match status" value="1"/>
</dbReference>
<dbReference type="Pfam" id="PF00903">
    <property type="entry name" value="Glyoxalase"/>
    <property type="match status" value="1"/>
</dbReference>
<dbReference type="InterPro" id="IPR004360">
    <property type="entry name" value="Glyas_Fos-R_dOase_dom"/>
</dbReference>
<sequence length="357" mass="38628">MPGYDFRDLTLDHVELYVDDVTGTAAALSDAYGFGTYAASGFPDGRVSDSYSVALGTDRIRLVLRAAQTDDHPGRAYVRAHGDGVCDIAMRVDDVAATFAEAVRRGARPVAEPVAVDGMVTATIGGFGDVVHTLVQRPAEVDPRVLPGFAMLDRPGPPGVGLHEMDHFAVCVEAGRLDDTVAYYERALGFEMIFTERITVGAQAMDSKVVQSAGGTVTLTILEPDPSASPGQIDDFLKSHRGPGVQHIAFTSENIVASVDALRDRGIELLATPDSYYDLVARRIELSKHSVAELRRLSILVDEDHDGQLFQIFARSAHPRRTFFFEIIERCGATTFGSGNIRALYEAVELQDAKVAE</sequence>
<comment type="similarity">
    <text evidence="1">Belongs to the 4HPPD family.</text>
</comment>
<dbReference type="Gene3D" id="3.10.180.10">
    <property type="entry name" value="2,3-Dihydroxybiphenyl 1,2-Dioxygenase, domain 1"/>
    <property type="match status" value="2"/>
</dbReference>
<dbReference type="PROSITE" id="PS51819">
    <property type="entry name" value="VOC"/>
    <property type="match status" value="2"/>
</dbReference>
<dbReference type="InterPro" id="IPR029068">
    <property type="entry name" value="Glyas_Bleomycin-R_OHBP_Dase"/>
</dbReference>
<keyword evidence="2 5" id="KW-0479">Metal-binding</keyword>
<dbReference type="GO" id="GO:0006572">
    <property type="term" value="P:L-tyrosine catabolic process"/>
    <property type="evidence" value="ECO:0007669"/>
    <property type="project" value="TreeGrafter"/>
</dbReference>
<dbReference type="CDD" id="cd07250">
    <property type="entry name" value="HPPD_C_like"/>
    <property type="match status" value="1"/>
</dbReference>
<evidence type="ECO:0000256" key="1">
    <source>
        <dbReference type="ARBA" id="ARBA00005877"/>
    </source>
</evidence>
<name>A0A9W6VK28_9PSEU</name>
<evidence type="ECO:0000256" key="4">
    <source>
        <dbReference type="ARBA" id="ARBA00023004"/>
    </source>
</evidence>
<feature type="domain" description="VOC" evidence="6">
    <location>
        <begin position="164"/>
        <end position="315"/>
    </location>
</feature>
<evidence type="ECO:0000256" key="3">
    <source>
        <dbReference type="ARBA" id="ARBA00022737"/>
    </source>
</evidence>